<proteinExistence type="predicted"/>
<keyword evidence="2" id="KW-1185">Reference proteome</keyword>
<dbReference type="RefSeq" id="WP_171625054.1">
    <property type="nucleotide sequence ID" value="NZ_JABBPG010000002.1"/>
</dbReference>
<gene>
    <name evidence="1" type="ORF">HG263_05405</name>
</gene>
<reference evidence="1 2" key="1">
    <citation type="submission" date="2020-04" db="EMBL/GenBank/DDBJ databases">
        <title>Pseudoalteromonas caenipelagi sp. nov., isolated from a tidal flat.</title>
        <authorList>
            <person name="Park S."/>
            <person name="Yoon J.-H."/>
        </authorList>
    </citation>
    <scope>NUCLEOTIDE SEQUENCE [LARGE SCALE GENOMIC DNA]</scope>
    <source>
        <strain evidence="1 2">JBTF-M23</strain>
    </source>
</reference>
<protein>
    <submittedName>
        <fullName evidence="1">Uncharacterized protein</fullName>
    </submittedName>
</protein>
<sequence length="205" mass="22465">MSSLHKFERLAHGLPEALGPLVVAGVQQVISDFSEPGNSALTRRLKGNKGPLKDTGELRASIAYTTRNDSLLVGTNKAHAPLLNNGGVIKPKTAKMLTIPATRQVKLQTNIRGVRGFLSSLESRGWSIVWRGGSVLGTPPVGQKGIGLKLPAKLDKNGKKQRPAYLLFYRKKQVVVPARRFMRLTKAQKLELRQFVKSYMSGVTK</sequence>
<dbReference type="EMBL" id="JABBPG010000002">
    <property type="protein sequence ID" value="NOU49972.1"/>
    <property type="molecule type" value="Genomic_DNA"/>
</dbReference>
<comment type="caution">
    <text evidence="1">The sequence shown here is derived from an EMBL/GenBank/DDBJ whole genome shotgun (WGS) entry which is preliminary data.</text>
</comment>
<accession>A0A849V9F3</accession>
<dbReference type="Proteomes" id="UP000586305">
    <property type="component" value="Unassembled WGS sequence"/>
</dbReference>
<dbReference type="AlphaFoldDB" id="A0A849V9F3"/>
<evidence type="ECO:0000313" key="2">
    <source>
        <dbReference type="Proteomes" id="UP000586305"/>
    </source>
</evidence>
<name>A0A849V9F3_9GAMM</name>
<organism evidence="1 2">
    <name type="scientific">Pseudoalteromonas caenipelagi</name>
    <dbReference type="NCBI Taxonomy" id="2726988"/>
    <lineage>
        <taxon>Bacteria</taxon>
        <taxon>Pseudomonadati</taxon>
        <taxon>Pseudomonadota</taxon>
        <taxon>Gammaproteobacteria</taxon>
        <taxon>Alteromonadales</taxon>
        <taxon>Pseudoalteromonadaceae</taxon>
        <taxon>Pseudoalteromonas</taxon>
    </lineage>
</organism>
<evidence type="ECO:0000313" key="1">
    <source>
        <dbReference type="EMBL" id="NOU49972.1"/>
    </source>
</evidence>